<dbReference type="OrthoDB" id="6631465at2759"/>
<feature type="region of interest" description="Disordered" evidence="1">
    <location>
        <begin position="510"/>
        <end position="529"/>
    </location>
</feature>
<proteinExistence type="predicted"/>
<feature type="region of interest" description="Disordered" evidence="1">
    <location>
        <begin position="598"/>
        <end position="627"/>
    </location>
</feature>
<dbReference type="EMBL" id="QKKF02012197">
    <property type="protein sequence ID" value="RZF43834.1"/>
    <property type="molecule type" value="Genomic_DNA"/>
</dbReference>
<feature type="region of interest" description="Disordered" evidence="1">
    <location>
        <begin position="340"/>
        <end position="374"/>
    </location>
</feature>
<evidence type="ECO:0000256" key="1">
    <source>
        <dbReference type="SAM" id="MobiDB-lite"/>
    </source>
</evidence>
<dbReference type="InParanoid" id="A0A482XD81"/>
<feature type="compositionally biased region" description="Basic and acidic residues" evidence="1">
    <location>
        <begin position="650"/>
        <end position="667"/>
    </location>
</feature>
<gene>
    <name evidence="2" type="ORF">LSTR_LSTR006375</name>
</gene>
<comment type="caution">
    <text evidence="2">The sequence shown here is derived from an EMBL/GenBank/DDBJ whole genome shotgun (WGS) entry which is preliminary data.</text>
</comment>
<name>A0A482XD81_LAOST</name>
<feature type="compositionally biased region" description="Low complexity" evidence="1">
    <location>
        <begin position="599"/>
        <end position="627"/>
    </location>
</feature>
<dbReference type="AlphaFoldDB" id="A0A482XD81"/>
<evidence type="ECO:0000313" key="2">
    <source>
        <dbReference type="EMBL" id="RZF43834.1"/>
    </source>
</evidence>
<sequence>MTSTTKDRLENGVGEEYDGVLNIDVFNQGIKETLLNNISCCGDEIKRSSIPSSRIKLEYFNIDRNEKSVSKCRGKYTAPLKNTNFEFSNINENYKEIGQTITKQSPNKSEKIGFRKPIRIDQSKNTLQFYSNFMSNENIEAREKKTASVEVESKLYDSNETNKKALESENIVEKYPNFTVKKPNYLQLIGNHAYLNKFDREKKVEVNYCRDVHFFEIRNLSGNTKERCKENASNHQIENVKTSSKSERLRIPVPDVSLNNLEKTSENTIRYVGKPFHTRKLPKNIRMNDEKCNNMRGDGNNCLHCQEYFQVMDCINSKQDEEKSSNEQNTSYQIKRHMINDSSNTSGSDVSKSFEPSKNQELNGLELEKSRMAGKRGEGDYNLASDTNDLCVKILLPLEKSVYNSAKARAIKCSRSSKLQKQLTEKLENSPKKQQLYYNFLLPENNFIEKCFGGKSQLATSQINQPPIIENEQPRYTNTYRQTNNHLLPNTNQNFSPESTTRVEFMSVRKKKSQNRNSKSRNFHLSEQERRKVYPGNIIKMREDETPCEYLNQFSSILIDNLKDPIPKDPLNLPSACNVYVHKRKHPIPLERYAEHNISTTGTGSSNVTDTTTTTTTTLTETSDSNSQSVTTSKSIIILKKISELTKMSGDKNENMKCSNEKPMDKRKNNKRLHRPSNQSFAERPCCCFIQ</sequence>
<keyword evidence="3" id="KW-1185">Reference proteome</keyword>
<feature type="region of interest" description="Disordered" evidence="1">
    <location>
        <begin position="650"/>
        <end position="678"/>
    </location>
</feature>
<evidence type="ECO:0000313" key="3">
    <source>
        <dbReference type="Proteomes" id="UP000291343"/>
    </source>
</evidence>
<dbReference type="Proteomes" id="UP000291343">
    <property type="component" value="Unassembled WGS sequence"/>
</dbReference>
<protein>
    <submittedName>
        <fullName evidence="2">Uncharacterized protein</fullName>
    </submittedName>
</protein>
<feature type="compositionally biased region" description="Polar residues" evidence="1">
    <location>
        <begin position="340"/>
        <end position="362"/>
    </location>
</feature>
<organism evidence="2 3">
    <name type="scientific">Laodelphax striatellus</name>
    <name type="common">Small brown planthopper</name>
    <name type="synonym">Delphax striatella</name>
    <dbReference type="NCBI Taxonomy" id="195883"/>
    <lineage>
        <taxon>Eukaryota</taxon>
        <taxon>Metazoa</taxon>
        <taxon>Ecdysozoa</taxon>
        <taxon>Arthropoda</taxon>
        <taxon>Hexapoda</taxon>
        <taxon>Insecta</taxon>
        <taxon>Pterygota</taxon>
        <taxon>Neoptera</taxon>
        <taxon>Paraneoptera</taxon>
        <taxon>Hemiptera</taxon>
        <taxon>Auchenorrhyncha</taxon>
        <taxon>Fulgoroidea</taxon>
        <taxon>Delphacidae</taxon>
        <taxon>Criomorphinae</taxon>
        <taxon>Laodelphax</taxon>
    </lineage>
</organism>
<accession>A0A482XD81</accession>
<feature type="compositionally biased region" description="Basic residues" evidence="1">
    <location>
        <begin position="510"/>
        <end position="522"/>
    </location>
</feature>
<reference evidence="2 3" key="1">
    <citation type="journal article" date="2017" name="Gigascience">
        <title>Genome sequence of the small brown planthopper, Laodelphax striatellus.</title>
        <authorList>
            <person name="Zhu J."/>
            <person name="Jiang F."/>
            <person name="Wang X."/>
            <person name="Yang P."/>
            <person name="Bao Y."/>
            <person name="Zhao W."/>
            <person name="Wang W."/>
            <person name="Lu H."/>
            <person name="Wang Q."/>
            <person name="Cui N."/>
            <person name="Li J."/>
            <person name="Chen X."/>
            <person name="Luo L."/>
            <person name="Yu J."/>
            <person name="Kang L."/>
            <person name="Cui F."/>
        </authorList>
    </citation>
    <scope>NUCLEOTIDE SEQUENCE [LARGE SCALE GENOMIC DNA]</scope>
    <source>
        <strain evidence="2">Lst14</strain>
    </source>
</reference>